<evidence type="ECO:0000313" key="2">
    <source>
        <dbReference type="Proteomes" id="UP000219036"/>
    </source>
</evidence>
<sequence length="306" mass="36379">MYLNIRRAVLLIVLLSTGAYSQESFIDILHKEISKAVHSTVAKLDNFFADPRIKEETEAYLRFRAGFRYDSTPDFKKILRADFKIRLAKLEKRIGLFVESYTEKLSKKEEEEPLEISEETKNEISVGAEYKTVQRKLLKHRLSTGLTSSPKIYAKYEIWNIPIVYKRWEFTVYQRFRAERKISTYRLEESTQLYIDRLIAPKTVWRVYIDRYKSSNNPYQVVNYTTSVRFYKPDKRPVATEILGGIQQKRIINGGVNSYTVQYRVRANLWKKWAFFNVYTGVDWTKERAFKGTPFIKVFFEFYFGK</sequence>
<protein>
    <submittedName>
        <fullName evidence="1">Uncharacterized protein</fullName>
    </submittedName>
</protein>
<keyword evidence="2" id="KW-1185">Reference proteome</keyword>
<dbReference type="AlphaFoldDB" id="A0A285NFR3"/>
<evidence type="ECO:0000313" key="1">
    <source>
        <dbReference type="EMBL" id="SNZ06501.1"/>
    </source>
</evidence>
<organism evidence="1 2">
    <name type="scientific">Persephonella hydrogeniphila</name>
    <dbReference type="NCBI Taxonomy" id="198703"/>
    <lineage>
        <taxon>Bacteria</taxon>
        <taxon>Pseudomonadati</taxon>
        <taxon>Aquificota</taxon>
        <taxon>Aquificia</taxon>
        <taxon>Aquificales</taxon>
        <taxon>Hydrogenothermaceae</taxon>
        <taxon>Persephonella</taxon>
    </lineage>
</organism>
<dbReference type="OrthoDB" id="11870at2"/>
<dbReference type="RefSeq" id="WP_096999881.1">
    <property type="nucleotide sequence ID" value="NZ_OBEI01000002.1"/>
</dbReference>
<reference evidence="2" key="1">
    <citation type="submission" date="2017-09" db="EMBL/GenBank/DDBJ databases">
        <authorList>
            <person name="Varghese N."/>
            <person name="Submissions S."/>
        </authorList>
    </citation>
    <scope>NUCLEOTIDE SEQUENCE [LARGE SCALE GENOMIC DNA]</scope>
    <source>
        <strain evidence="2">DSM 15103</strain>
    </source>
</reference>
<proteinExistence type="predicted"/>
<dbReference type="Proteomes" id="UP000219036">
    <property type="component" value="Unassembled WGS sequence"/>
</dbReference>
<gene>
    <name evidence="1" type="ORF">SAMN06265182_0697</name>
</gene>
<accession>A0A285NFR3</accession>
<dbReference type="EMBL" id="OBEI01000002">
    <property type="protein sequence ID" value="SNZ06501.1"/>
    <property type="molecule type" value="Genomic_DNA"/>
</dbReference>
<name>A0A285NFR3_9AQUI</name>